<dbReference type="Gene3D" id="1.10.510.10">
    <property type="entry name" value="Transferase(Phosphotransferase) domain 1"/>
    <property type="match status" value="1"/>
</dbReference>
<evidence type="ECO:0000256" key="3">
    <source>
        <dbReference type="ARBA" id="ARBA00022679"/>
    </source>
</evidence>
<dbReference type="GO" id="GO:0004674">
    <property type="term" value="F:protein serine/threonine kinase activity"/>
    <property type="evidence" value="ECO:0007669"/>
    <property type="project" value="UniProtKB-KW"/>
</dbReference>
<dbReference type="PANTHER" id="PTHR47634">
    <property type="entry name" value="PROTEIN KINASE DOMAIN-CONTAINING PROTEIN-RELATED"/>
    <property type="match status" value="1"/>
</dbReference>
<keyword evidence="6" id="KW-0067">ATP-binding</keyword>
<evidence type="ECO:0000256" key="5">
    <source>
        <dbReference type="ARBA" id="ARBA00022777"/>
    </source>
</evidence>
<dbReference type="GO" id="GO:0005524">
    <property type="term" value="F:ATP binding"/>
    <property type="evidence" value="ECO:0007669"/>
    <property type="project" value="UniProtKB-KW"/>
</dbReference>
<dbReference type="AlphaFoldDB" id="A0A7J0FVJ0"/>
<evidence type="ECO:0000256" key="7">
    <source>
        <dbReference type="ARBA" id="ARBA00047899"/>
    </source>
</evidence>
<keyword evidence="11" id="KW-1185">Reference proteome</keyword>
<dbReference type="EMBL" id="BJWL01000015">
    <property type="protein sequence ID" value="GFZ02457.1"/>
    <property type="molecule type" value="Genomic_DNA"/>
</dbReference>
<evidence type="ECO:0000256" key="2">
    <source>
        <dbReference type="ARBA" id="ARBA00022527"/>
    </source>
</evidence>
<dbReference type="EC" id="2.7.11.1" evidence="1"/>
<proteinExistence type="predicted"/>
<evidence type="ECO:0000256" key="4">
    <source>
        <dbReference type="ARBA" id="ARBA00022741"/>
    </source>
</evidence>
<evidence type="ECO:0000313" key="11">
    <source>
        <dbReference type="Proteomes" id="UP000585474"/>
    </source>
</evidence>
<evidence type="ECO:0000256" key="6">
    <source>
        <dbReference type="ARBA" id="ARBA00022840"/>
    </source>
</evidence>
<dbReference type="InterPro" id="IPR011009">
    <property type="entry name" value="Kinase-like_dom_sf"/>
</dbReference>
<reference evidence="10 11" key="1">
    <citation type="submission" date="2019-07" db="EMBL/GenBank/DDBJ databases">
        <title>De Novo Assembly of kiwifruit Actinidia rufa.</title>
        <authorList>
            <person name="Sugita-Konishi S."/>
            <person name="Sato K."/>
            <person name="Mori E."/>
            <person name="Abe Y."/>
            <person name="Kisaki G."/>
            <person name="Hamano K."/>
            <person name="Suezawa K."/>
            <person name="Otani M."/>
            <person name="Fukuda T."/>
            <person name="Manabe T."/>
            <person name="Gomi K."/>
            <person name="Tabuchi M."/>
            <person name="Akimitsu K."/>
            <person name="Kataoka I."/>
        </authorList>
    </citation>
    <scope>NUCLEOTIDE SEQUENCE [LARGE SCALE GENOMIC DNA]</scope>
    <source>
        <strain evidence="11">cv. Fuchu</strain>
    </source>
</reference>
<accession>A0A7J0FVJ0</accession>
<dbReference type="OrthoDB" id="1679321at2759"/>
<keyword evidence="5 10" id="KW-0418">Kinase</keyword>
<comment type="caution">
    <text evidence="10">The sequence shown here is derived from an EMBL/GenBank/DDBJ whole genome shotgun (WGS) entry which is preliminary data.</text>
</comment>
<dbReference type="SUPFAM" id="SSF56112">
    <property type="entry name" value="Protein kinase-like (PK-like)"/>
    <property type="match status" value="1"/>
</dbReference>
<organism evidence="10 11">
    <name type="scientific">Actinidia rufa</name>
    <dbReference type="NCBI Taxonomy" id="165716"/>
    <lineage>
        <taxon>Eukaryota</taxon>
        <taxon>Viridiplantae</taxon>
        <taxon>Streptophyta</taxon>
        <taxon>Embryophyta</taxon>
        <taxon>Tracheophyta</taxon>
        <taxon>Spermatophyta</taxon>
        <taxon>Magnoliopsida</taxon>
        <taxon>eudicotyledons</taxon>
        <taxon>Gunneridae</taxon>
        <taxon>Pentapetalae</taxon>
        <taxon>asterids</taxon>
        <taxon>Ericales</taxon>
        <taxon>Actinidiaceae</taxon>
        <taxon>Actinidia</taxon>
    </lineage>
</organism>
<keyword evidence="3" id="KW-0808">Transferase</keyword>
<feature type="compositionally biased region" description="Polar residues" evidence="9">
    <location>
        <begin position="165"/>
        <end position="174"/>
    </location>
</feature>
<feature type="region of interest" description="Disordered" evidence="9">
    <location>
        <begin position="164"/>
        <end position="214"/>
    </location>
</feature>
<gene>
    <name evidence="10" type="ORF">Acr_15g0010650</name>
</gene>
<evidence type="ECO:0000313" key="10">
    <source>
        <dbReference type="EMBL" id="GFZ02457.1"/>
    </source>
</evidence>
<dbReference type="GO" id="GO:0000245">
    <property type="term" value="P:spliceosomal complex assembly"/>
    <property type="evidence" value="ECO:0007669"/>
    <property type="project" value="TreeGrafter"/>
</dbReference>
<protein>
    <recommendedName>
        <fullName evidence="1">non-specific serine/threonine protein kinase</fullName>
        <ecNumber evidence="1">2.7.11.1</ecNumber>
    </recommendedName>
</protein>
<sequence>MLWQTRLNGRKEFTEGTEHGSDSWLCCGIVLFLSYRWITLLQLLSLTQSIPWSGCPPRKKAGEDHLALMMELLGMMPRKIALGGRYSRDFFNRYGDLRHIRRLRFWPLNKVLSEKYEFNEQDASALADFLLPILDFVPENRPTAAQCLLHPWISSGPRLLEPSLPSIQSQADDTVNSEKNKRDEEEREAMEVGMGNIAINTDKPSKKAIAGPST</sequence>
<dbReference type="InterPro" id="IPR051334">
    <property type="entry name" value="SRPK"/>
</dbReference>
<keyword evidence="4" id="KW-0547">Nucleotide-binding</keyword>
<comment type="catalytic activity">
    <reaction evidence="8">
        <text>L-seryl-[protein] + ATP = O-phospho-L-seryl-[protein] + ADP + H(+)</text>
        <dbReference type="Rhea" id="RHEA:17989"/>
        <dbReference type="Rhea" id="RHEA-COMP:9863"/>
        <dbReference type="Rhea" id="RHEA-COMP:11604"/>
        <dbReference type="ChEBI" id="CHEBI:15378"/>
        <dbReference type="ChEBI" id="CHEBI:29999"/>
        <dbReference type="ChEBI" id="CHEBI:30616"/>
        <dbReference type="ChEBI" id="CHEBI:83421"/>
        <dbReference type="ChEBI" id="CHEBI:456216"/>
        <dbReference type="EC" id="2.7.11.1"/>
    </reaction>
</comment>
<comment type="catalytic activity">
    <reaction evidence="7">
        <text>L-threonyl-[protein] + ATP = O-phospho-L-threonyl-[protein] + ADP + H(+)</text>
        <dbReference type="Rhea" id="RHEA:46608"/>
        <dbReference type="Rhea" id="RHEA-COMP:11060"/>
        <dbReference type="Rhea" id="RHEA-COMP:11605"/>
        <dbReference type="ChEBI" id="CHEBI:15378"/>
        <dbReference type="ChEBI" id="CHEBI:30013"/>
        <dbReference type="ChEBI" id="CHEBI:30616"/>
        <dbReference type="ChEBI" id="CHEBI:61977"/>
        <dbReference type="ChEBI" id="CHEBI:456216"/>
        <dbReference type="EC" id="2.7.11.1"/>
    </reaction>
</comment>
<dbReference type="GO" id="GO:0050684">
    <property type="term" value="P:regulation of mRNA processing"/>
    <property type="evidence" value="ECO:0007669"/>
    <property type="project" value="TreeGrafter"/>
</dbReference>
<evidence type="ECO:0000256" key="8">
    <source>
        <dbReference type="ARBA" id="ARBA00048679"/>
    </source>
</evidence>
<evidence type="ECO:0000256" key="1">
    <source>
        <dbReference type="ARBA" id="ARBA00012513"/>
    </source>
</evidence>
<evidence type="ECO:0000256" key="9">
    <source>
        <dbReference type="SAM" id="MobiDB-lite"/>
    </source>
</evidence>
<keyword evidence="2" id="KW-0723">Serine/threonine-protein kinase</keyword>
<dbReference type="PANTHER" id="PTHR47634:SF9">
    <property type="entry name" value="PROTEIN KINASE DOMAIN-CONTAINING PROTEIN-RELATED"/>
    <property type="match status" value="1"/>
</dbReference>
<name>A0A7J0FVJ0_9ERIC</name>
<dbReference type="Proteomes" id="UP000585474">
    <property type="component" value="Unassembled WGS sequence"/>
</dbReference>